<dbReference type="PROSITE" id="PS50977">
    <property type="entry name" value="HTH_TETR_2"/>
    <property type="match status" value="1"/>
</dbReference>
<dbReference type="InterPro" id="IPR039532">
    <property type="entry name" value="TetR_C_Firmicutes"/>
</dbReference>
<dbReference type="Pfam" id="PF14278">
    <property type="entry name" value="TetR_C_8"/>
    <property type="match status" value="1"/>
</dbReference>
<dbReference type="Proteomes" id="UP001596527">
    <property type="component" value="Unassembled WGS sequence"/>
</dbReference>
<evidence type="ECO:0000256" key="2">
    <source>
        <dbReference type="PROSITE-ProRule" id="PRU00335"/>
    </source>
</evidence>
<dbReference type="RefSeq" id="WP_380971159.1">
    <property type="nucleotide sequence ID" value="NZ_JBHTEF010000001.1"/>
</dbReference>
<dbReference type="InterPro" id="IPR009057">
    <property type="entry name" value="Homeodomain-like_sf"/>
</dbReference>
<evidence type="ECO:0000256" key="1">
    <source>
        <dbReference type="ARBA" id="ARBA00023125"/>
    </source>
</evidence>
<reference evidence="5" key="1">
    <citation type="journal article" date="2019" name="Int. J. Syst. Evol. Microbiol.">
        <title>The Global Catalogue of Microorganisms (GCM) 10K type strain sequencing project: providing services to taxonomists for standard genome sequencing and annotation.</title>
        <authorList>
            <consortium name="The Broad Institute Genomics Platform"/>
            <consortium name="The Broad Institute Genome Sequencing Center for Infectious Disease"/>
            <person name="Wu L."/>
            <person name="Ma J."/>
        </authorList>
    </citation>
    <scope>NUCLEOTIDE SEQUENCE [LARGE SCALE GENOMIC DNA]</scope>
    <source>
        <strain evidence="5">CCUG 56698</strain>
    </source>
</reference>
<comment type="caution">
    <text evidence="4">The sequence shown here is derived from an EMBL/GenBank/DDBJ whole genome shotgun (WGS) entry which is preliminary data.</text>
</comment>
<protein>
    <submittedName>
        <fullName evidence="4">TetR-like C-terminal domain-containing protein</fullName>
    </submittedName>
</protein>
<dbReference type="Gene3D" id="1.10.357.10">
    <property type="entry name" value="Tetracycline Repressor, domain 2"/>
    <property type="match status" value="1"/>
</dbReference>
<evidence type="ECO:0000259" key="3">
    <source>
        <dbReference type="PROSITE" id="PS50977"/>
    </source>
</evidence>
<keyword evidence="1 2" id="KW-0238">DNA-binding</keyword>
<gene>
    <name evidence="4" type="ORF">ACFQWG_00490</name>
</gene>
<name>A0ABW2SK64_9ACTO</name>
<organism evidence="4 5">
    <name type="scientific">Schaalia naturae</name>
    <dbReference type="NCBI Taxonomy" id="635203"/>
    <lineage>
        <taxon>Bacteria</taxon>
        <taxon>Bacillati</taxon>
        <taxon>Actinomycetota</taxon>
        <taxon>Actinomycetes</taxon>
        <taxon>Actinomycetales</taxon>
        <taxon>Actinomycetaceae</taxon>
        <taxon>Schaalia</taxon>
    </lineage>
</organism>
<proteinExistence type="predicted"/>
<evidence type="ECO:0000313" key="4">
    <source>
        <dbReference type="EMBL" id="MFC7579713.1"/>
    </source>
</evidence>
<evidence type="ECO:0000313" key="5">
    <source>
        <dbReference type="Proteomes" id="UP001596527"/>
    </source>
</evidence>
<keyword evidence="5" id="KW-1185">Reference proteome</keyword>
<dbReference type="SUPFAM" id="SSF46689">
    <property type="entry name" value="Homeodomain-like"/>
    <property type="match status" value="1"/>
</dbReference>
<feature type="DNA-binding region" description="H-T-H motif" evidence="2">
    <location>
        <begin position="32"/>
        <end position="51"/>
    </location>
</feature>
<dbReference type="EMBL" id="JBHTEF010000001">
    <property type="protein sequence ID" value="MFC7579713.1"/>
    <property type="molecule type" value="Genomic_DNA"/>
</dbReference>
<sequence>MPAPDQTVPPTRERLRAALTSQLRGTPLSRITVSGLAEEAGITRQAFYYHFADVRDLAAWVFRTDVANGILAHASYGQWADGLLELLVYVRDHAAEADAVVRSLSHRELESFFFHALRPMMDAIVGELEEGLRVDGEDRSFIIDHYTLSVLGHFMHWLATGMRDDPAALVDRMETLMRGSVRASLERFDRRRGTPAPPSSTQS</sequence>
<accession>A0ABW2SK64</accession>
<feature type="domain" description="HTH tetR-type" evidence="3">
    <location>
        <begin position="9"/>
        <end position="69"/>
    </location>
</feature>
<dbReference type="InterPro" id="IPR001647">
    <property type="entry name" value="HTH_TetR"/>
</dbReference>